<accession>A0A109LDB2</accession>
<dbReference type="AlphaFoldDB" id="A0A109LDB2"/>
<gene>
    <name evidence="1" type="ORF">PFLmoz3_05000</name>
</gene>
<name>A0A109LDB2_PSEFL</name>
<protein>
    <submittedName>
        <fullName evidence="1">Uncharacterized protein</fullName>
    </submittedName>
</protein>
<evidence type="ECO:0000313" key="2">
    <source>
        <dbReference type="Proteomes" id="UP000061348"/>
    </source>
</evidence>
<proteinExistence type="predicted"/>
<dbReference type="EMBL" id="LCYA01000132">
    <property type="protein sequence ID" value="KWV85446.1"/>
    <property type="molecule type" value="Genomic_DNA"/>
</dbReference>
<evidence type="ECO:0000313" key="1">
    <source>
        <dbReference type="EMBL" id="KWV85446.1"/>
    </source>
</evidence>
<dbReference type="Proteomes" id="UP000061348">
    <property type="component" value="Unassembled WGS sequence"/>
</dbReference>
<organism evidence="1 2">
    <name type="scientific">Pseudomonas fluorescens</name>
    <dbReference type="NCBI Taxonomy" id="294"/>
    <lineage>
        <taxon>Bacteria</taxon>
        <taxon>Pseudomonadati</taxon>
        <taxon>Pseudomonadota</taxon>
        <taxon>Gammaproteobacteria</taxon>
        <taxon>Pseudomonadales</taxon>
        <taxon>Pseudomonadaceae</taxon>
        <taxon>Pseudomonas</taxon>
    </lineage>
</organism>
<comment type="caution">
    <text evidence="1">The sequence shown here is derived from an EMBL/GenBank/DDBJ whole genome shotgun (WGS) entry which is preliminary data.</text>
</comment>
<sequence>MLRITSSTEPICSLLTARASTSPTALLTSSARVVISRVLCSMIDMPSRADWSAPRAALAALEALLATSWAVALISFDAVATWSISRNCTCMPSLVWRAMADD</sequence>
<reference evidence="1 2" key="1">
    <citation type="submission" date="2015-05" db="EMBL/GenBank/DDBJ databases">
        <title>A genomic and transcriptomic approach to investigate the blue pigment phenotype in Pseudomonas fluorescens.</title>
        <authorList>
            <person name="Andreani N.A."/>
            <person name="Cardazzo B."/>
        </authorList>
    </citation>
    <scope>NUCLEOTIDE SEQUENCE [LARGE SCALE GENOMIC DNA]</scope>
    <source>
        <strain evidence="1 2">Ps_22</strain>
    </source>
</reference>